<reference evidence="2 3" key="1">
    <citation type="journal article" date="2015" name="Nature">
        <title>rRNA introns, odd ribosomes, and small enigmatic genomes across a large radiation of phyla.</title>
        <authorList>
            <person name="Brown C.T."/>
            <person name="Hug L.A."/>
            <person name="Thomas B.C."/>
            <person name="Sharon I."/>
            <person name="Castelle C.J."/>
            <person name="Singh A."/>
            <person name="Wilkins M.J."/>
            <person name="Williams K.H."/>
            <person name="Banfield J.F."/>
        </authorList>
    </citation>
    <scope>NUCLEOTIDE SEQUENCE [LARGE SCALE GENOMIC DNA]</scope>
</reference>
<dbReference type="InterPro" id="IPR045006">
    <property type="entry name" value="CHLI-like"/>
</dbReference>
<dbReference type="InterPro" id="IPR020568">
    <property type="entry name" value="Ribosomal_Su5_D2-typ_SF"/>
</dbReference>
<feature type="domain" description="Magnesium chelatase ChlI-like catalytic" evidence="1">
    <location>
        <begin position="221"/>
        <end position="324"/>
    </location>
</feature>
<organism evidence="2 3">
    <name type="scientific">Candidatus Amesbacteria bacterium GW2011_GWA1_48_9</name>
    <dbReference type="NCBI Taxonomy" id="1618355"/>
    <lineage>
        <taxon>Bacteria</taxon>
        <taxon>Candidatus Amesiibacteriota</taxon>
    </lineage>
</organism>
<dbReference type="EMBL" id="LCPP01000036">
    <property type="protein sequence ID" value="KKU99154.1"/>
    <property type="molecule type" value="Genomic_DNA"/>
</dbReference>
<dbReference type="Gene3D" id="3.40.50.300">
    <property type="entry name" value="P-loop containing nucleotide triphosphate hydrolases"/>
    <property type="match status" value="1"/>
</dbReference>
<evidence type="ECO:0000313" key="3">
    <source>
        <dbReference type="Proteomes" id="UP000034637"/>
    </source>
</evidence>
<sequence>MLVKVRSVANVGLVALPVTVEVDVAEQGFPGFTIVGLAGKAVEEARERVKTAINNSGMDFPPKKITVNLAPADLPKDGGAYDLPMAVGILAASGQIQDSRFMIHDSIYYGELSLDGDLRATKGVLLVGLFARSISPSNPPLTAETRAEGEKVRGGNLKGVLPEIFVPIESANEAAVVEGISVFPVRNLKELVDHLNEVSVIKSLGYLVIEDLVEDERVEYDLAEVAGQEQAKRALTIAAAGGHNLVMWGPPGTGKTMLARAMPGILPPLLPAEALEVTRVYSVAAAAAVSEPASRSVGGGNDRGREQSVTGGGEFGAFGGIVFGRNGGVSPVGVGGLTPADGRRTGADCQGGGACVVSGQFYPGRGSQPLPVWFFGASAAGVPLF</sequence>
<evidence type="ECO:0000313" key="2">
    <source>
        <dbReference type="EMBL" id="KKU99154.1"/>
    </source>
</evidence>
<accession>A0A0G1UY46</accession>
<name>A0A0G1UY46_9BACT</name>
<dbReference type="InterPro" id="IPR000523">
    <property type="entry name" value="Mg_chelatse_chII-like_cat_dom"/>
</dbReference>
<evidence type="ECO:0000259" key="1">
    <source>
        <dbReference type="Pfam" id="PF01078"/>
    </source>
</evidence>
<dbReference type="PANTHER" id="PTHR32039:SF7">
    <property type="entry name" value="COMPETENCE PROTEIN COMM"/>
    <property type="match status" value="1"/>
</dbReference>
<dbReference type="Pfam" id="PF13541">
    <property type="entry name" value="ChlI"/>
    <property type="match status" value="1"/>
</dbReference>
<dbReference type="InterPro" id="IPR014721">
    <property type="entry name" value="Ribsml_uS5_D2-typ_fold_subgr"/>
</dbReference>
<dbReference type="GO" id="GO:0005524">
    <property type="term" value="F:ATP binding"/>
    <property type="evidence" value="ECO:0007669"/>
    <property type="project" value="InterPro"/>
</dbReference>
<proteinExistence type="predicted"/>
<protein>
    <submittedName>
        <fullName evidence="2">Mg chelatase, subunit ChlI</fullName>
    </submittedName>
</protein>
<dbReference type="PANTHER" id="PTHR32039">
    <property type="entry name" value="MAGNESIUM-CHELATASE SUBUNIT CHLI"/>
    <property type="match status" value="1"/>
</dbReference>
<dbReference type="Proteomes" id="UP000034637">
    <property type="component" value="Unassembled WGS sequence"/>
</dbReference>
<comment type="caution">
    <text evidence="2">The sequence shown here is derived from an EMBL/GenBank/DDBJ whole genome shotgun (WGS) entry which is preliminary data.</text>
</comment>
<dbReference type="Pfam" id="PF01078">
    <property type="entry name" value="Mg_chelatase"/>
    <property type="match status" value="1"/>
</dbReference>
<gene>
    <name evidence="2" type="ORF">UY33_C0036G0014</name>
</gene>
<dbReference type="InterPro" id="IPR027417">
    <property type="entry name" value="P-loop_NTPase"/>
</dbReference>
<dbReference type="PATRIC" id="fig|1618355.3.peg.943"/>
<dbReference type="SUPFAM" id="SSF52540">
    <property type="entry name" value="P-loop containing nucleoside triphosphate hydrolases"/>
    <property type="match status" value="1"/>
</dbReference>
<dbReference type="Gene3D" id="3.30.230.10">
    <property type="match status" value="1"/>
</dbReference>
<dbReference type="SUPFAM" id="SSF54211">
    <property type="entry name" value="Ribosomal protein S5 domain 2-like"/>
    <property type="match status" value="1"/>
</dbReference>
<dbReference type="AlphaFoldDB" id="A0A0G1UY46"/>